<organism evidence="1 2">
    <name type="scientific">Toxocara canis</name>
    <name type="common">Canine roundworm</name>
    <dbReference type="NCBI Taxonomy" id="6265"/>
    <lineage>
        <taxon>Eukaryota</taxon>
        <taxon>Metazoa</taxon>
        <taxon>Ecdysozoa</taxon>
        <taxon>Nematoda</taxon>
        <taxon>Chromadorea</taxon>
        <taxon>Rhabditida</taxon>
        <taxon>Spirurina</taxon>
        <taxon>Ascaridomorpha</taxon>
        <taxon>Ascaridoidea</taxon>
        <taxon>Toxocaridae</taxon>
        <taxon>Toxocara</taxon>
    </lineage>
</organism>
<dbReference type="AlphaFoldDB" id="A0A0B2W3N5"/>
<proteinExistence type="predicted"/>
<sequence length="59" mass="6717">MGELPTTVNDGTICKIGITRARMNADALEKRQHQLAQKQRQLHSQFEQLQQMCPPPNSQ</sequence>
<dbReference type="Proteomes" id="UP000031036">
    <property type="component" value="Unassembled WGS sequence"/>
</dbReference>
<name>A0A0B2W3N5_TOXCA</name>
<accession>A0A0B2W3N5</accession>
<comment type="caution">
    <text evidence="1">The sequence shown here is derived from an EMBL/GenBank/DDBJ whole genome shotgun (WGS) entry which is preliminary data.</text>
</comment>
<reference evidence="1 2" key="1">
    <citation type="submission" date="2014-11" db="EMBL/GenBank/DDBJ databases">
        <title>Genetic blueprint of the zoonotic pathogen Toxocara canis.</title>
        <authorList>
            <person name="Zhu X.-Q."/>
            <person name="Korhonen P.K."/>
            <person name="Cai H."/>
            <person name="Young N.D."/>
            <person name="Nejsum P."/>
            <person name="von Samson-Himmelstjerna G."/>
            <person name="Boag P.R."/>
            <person name="Tan P."/>
            <person name="Li Q."/>
            <person name="Min J."/>
            <person name="Yang Y."/>
            <person name="Wang X."/>
            <person name="Fang X."/>
            <person name="Hall R.S."/>
            <person name="Hofmann A."/>
            <person name="Sternberg P.W."/>
            <person name="Jex A.R."/>
            <person name="Gasser R.B."/>
        </authorList>
    </citation>
    <scope>NUCLEOTIDE SEQUENCE [LARGE SCALE GENOMIC DNA]</scope>
    <source>
        <strain evidence="1">PN_DK_2014</strain>
    </source>
</reference>
<dbReference type="EMBL" id="JPKZ01000202">
    <property type="protein sequence ID" value="KHN88603.1"/>
    <property type="molecule type" value="Genomic_DNA"/>
</dbReference>
<evidence type="ECO:0000313" key="2">
    <source>
        <dbReference type="Proteomes" id="UP000031036"/>
    </source>
</evidence>
<keyword evidence="2" id="KW-1185">Reference proteome</keyword>
<protein>
    <submittedName>
        <fullName evidence="1">Uncharacterized protein</fullName>
    </submittedName>
</protein>
<gene>
    <name evidence="1" type="ORF">Tcan_13144</name>
</gene>
<evidence type="ECO:0000313" key="1">
    <source>
        <dbReference type="EMBL" id="KHN88603.1"/>
    </source>
</evidence>